<evidence type="ECO:0000256" key="5">
    <source>
        <dbReference type="SAM" id="SignalP"/>
    </source>
</evidence>
<dbReference type="AlphaFoldDB" id="A0A089YIU5"/>
<feature type="chain" id="PRO_5001852088" evidence="5">
    <location>
        <begin position="20"/>
        <end position="179"/>
    </location>
</feature>
<dbReference type="Pfam" id="PF00419">
    <property type="entry name" value="Fimbrial"/>
    <property type="match status" value="1"/>
</dbReference>
<evidence type="ECO:0000256" key="2">
    <source>
        <dbReference type="ARBA" id="ARBA00006671"/>
    </source>
</evidence>
<dbReference type="InterPro" id="IPR008966">
    <property type="entry name" value="Adhesion_dom_sf"/>
</dbReference>
<gene>
    <name evidence="7" type="ORF">LK03_21050</name>
</gene>
<name>A0A089YIU5_9PSED</name>
<dbReference type="InterPro" id="IPR050263">
    <property type="entry name" value="Bact_Fimbrial_Adh_Pro"/>
</dbReference>
<comment type="subcellular location">
    <subcellularLocation>
        <location evidence="1">Fimbrium</location>
    </subcellularLocation>
</comment>
<evidence type="ECO:0000259" key="6">
    <source>
        <dbReference type="Pfam" id="PF00419"/>
    </source>
</evidence>
<dbReference type="STRING" id="157783.LK03_21050"/>
<dbReference type="GO" id="GO:0009289">
    <property type="term" value="C:pilus"/>
    <property type="evidence" value="ECO:0007669"/>
    <property type="project" value="UniProtKB-SubCell"/>
</dbReference>
<evidence type="ECO:0000256" key="3">
    <source>
        <dbReference type="ARBA" id="ARBA00022729"/>
    </source>
</evidence>
<sequence length="179" mass="18878">MKWTVLTLALGLASSTAFAADESGQINFYGTVYAGGTCPIEVVNPGGSVIPRVTLGNFTTKYFSKVGVSTPEVSFALRVTPDTTCIIPPNSKASITFTPLHGSVGTDLYAIRQGGASGLGMSIKDELRAKITPGTASKDYDLYDNRPTDLRFYAAYESYQASVGDGLAEAEVSFVVSLP</sequence>
<evidence type="ECO:0000256" key="4">
    <source>
        <dbReference type="ARBA" id="ARBA00023263"/>
    </source>
</evidence>
<dbReference type="Gene3D" id="2.60.40.1090">
    <property type="entry name" value="Fimbrial-type adhesion domain"/>
    <property type="match status" value="1"/>
</dbReference>
<accession>A0A089YIU5</accession>
<feature type="domain" description="Fimbrial-type adhesion" evidence="6">
    <location>
        <begin position="26"/>
        <end position="177"/>
    </location>
</feature>
<dbReference type="Proteomes" id="UP000029493">
    <property type="component" value="Chromosome"/>
</dbReference>
<dbReference type="SUPFAM" id="SSF49401">
    <property type="entry name" value="Bacterial adhesins"/>
    <property type="match status" value="1"/>
</dbReference>
<proteinExistence type="inferred from homology"/>
<dbReference type="GO" id="GO:0043709">
    <property type="term" value="P:cell adhesion involved in single-species biofilm formation"/>
    <property type="evidence" value="ECO:0007669"/>
    <property type="project" value="TreeGrafter"/>
</dbReference>
<keyword evidence="3 5" id="KW-0732">Signal</keyword>
<dbReference type="EMBL" id="CP009455">
    <property type="protein sequence ID" value="AIR91593.1"/>
    <property type="molecule type" value="Genomic_DNA"/>
</dbReference>
<protein>
    <submittedName>
        <fullName evidence="7">Fimbrial protein</fullName>
    </submittedName>
</protein>
<dbReference type="InterPro" id="IPR036937">
    <property type="entry name" value="Adhesion_dom_fimbrial_sf"/>
</dbReference>
<keyword evidence="4" id="KW-0281">Fimbrium</keyword>
<reference evidence="7 8" key="1">
    <citation type="submission" date="2014-09" db="EMBL/GenBank/DDBJ databases">
        <authorList>
            <person name="Chan K.-G."/>
        </authorList>
    </citation>
    <scope>NUCLEOTIDE SEQUENCE [LARGE SCALE GENOMIC DNA]</scope>
    <source>
        <strain evidence="7 8">ND07</strain>
    </source>
</reference>
<dbReference type="RefSeq" id="WP_038414390.1">
    <property type="nucleotide sequence ID" value="NZ_CP009455.1"/>
</dbReference>
<keyword evidence="8" id="KW-1185">Reference proteome</keyword>
<dbReference type="PANTHER" id="PTHR33420:SF12">
    <property type="entry name" value="FIMBRIN-LIKE PROTEIN FIMI-RELATED"/>
    <property type="match status" value="1"/>
</dbReference>
<evidence type="ECO:0000313" key="8">
    <source>
        <dbReference type="Proteomes" id="UP000029493"/>
    </source>
</evidence>
<feature type="signal peptide" evidence="5">
    <location>
        <begin position="1"/>
        <end position="19"/>
    </location>
</feature>
<evidence type="ECO:0000313" key="7">
    <source>
        <dbReference type="EMBL" id="AIR91593.1"/>
    </source>
</evidence>
<dbReference type="OrthoDB" id="7031916at2"/>
<dbReference type="KEGG" id="psw:LK03_21050"/>
<evidence type="ECO:0000256" key="1">
    <source>
        <dbReference type="ARBA" id="ARBA00004561"/>
    </source>
</evidence>
<dbReference type="InterPro" id="IPR000259">
    <property type="entry name" value="Adhesion_dom_fimbrial"/>
</dbReference>
<organism evidence="7 8">
    <name type="scientific">Pseudomonas cremoricolorata</name>
    <dbReference type="NCBI Taxonomy" id="157783"/>
    <lineage>
        <taxon>Bacteria</taxon>
        <taxon>Pseudomonadati</taxon>
        <taxon>Pseudomonadota</taxon>
        <taxon>Gammaproteobacteria</taxon>
        <taxon>Pseudomonadales</taxon>
        <taxon>Pseudomonadaceae</taxon>
        <taxon>Pseudomonas</taxon>
    </lineage>
</organism>
<dbReference type="PANTHER" id="PTHR33420">
    <property type="entry name" value="FIMBRIAL SUBUNIT ELFA-RELATED"/>
    <property type="match status" value="1"/>
</dbReference>
<comment type="similarity">
    <text evidence="2">Belongs to the fimbrial protein family.</text>
</comment>